<name>A0A4S8L408_DENBC</name>
<feature type="compositionally biased region" description="Low complexity" evidence="1">
    <location>
        <begin position="63"/>
        <end position="96"/>
    </location>
</feature>
<sequence>MEYPLPHNQLHNLIDLISRRARCPLNFHGTPDENPRQWLGYLEDQLELTFSRRQALAGLDYTSRSTSRNSHSRSQSSSSEDTLSSCTSSASAASGSDEGISIPLCQWPYVAVELMRGEVMSQLMRSVMESLSFADSGLVWDEADQSWSRETSTSRRQRLRVEWEKFGDVLCELHAKAVQLLTSHKKLALGTAYLQAASESTLLEELGIPRPIPPLTTSPAGSSTSSFSLTDSVSRSLSSWLSLSTTSLSSKSSASPSGSSIIAESSPLPNESPSASMTSSSSSSLAQPATKALSTLSTFLPKPKILPSWESTSSLALTLGIGAIAFYGGHLHGSAASTSPLPSTIGNVSPYSHLFDGDSTVDGSDFDAWNPTIRMRNLVSSGRYEDVGVGTHNDS</sequence>
<protein>
    <submittedName>
        <fullName evidence="2">Uncharacterized protein</fullName>
    </submittedName>
</protein>
<gene>
    <name evidence="2" type="ORF">K435DRAFT_844099</name>
</gene>
<feature type="region of interest" description="Disordered" evidence="1">
    <location>
        <begin position="61"/>
        <end position="97"/>
    </location>
</feature>
<dbReference type="EMBL" id="ML179673">
    <property type="protein sequence ID" value="THU83274.1"/>
    <property type="molecule type" value="Genomic_DNA"/>
</dbReference>
<proteinExistence type="predicted"/>
<feature type="region of interest" description="Disordered" evidence="1">
    <location>
        <begin position="247"/>
        <end position="283"/>
    </location>
</feature>
<organism evidence="2 3">
    <name type="scientific">Dendrothele bispora (strain CBS 962.96)</name>
    <dbReference type="NCBI Taxonomy" id="1314807"/>
    <lineage>
        <taxon>Eukaryota</taxon>
        <taxon>Fungi</taxon>
        <taxon>Dikarya</taxon>
        <taxon>Basidiomycota</taxon>
        <taxon>Agaricomycotina</taxon>
        <taxon>Agaricomycetes</taxon>
        <taxon>Agaricomycetidae</taxon>
        <taxon>Agaricales</taxon>
        <taxon>Agaricales incertae sedis</taxon>
        <taxon>Dendrothele</taxon>
    </lineage>
</organism>
<accession>A0A4S8L408</accession>
<dbReference type="Proteomes" id="UP000297245">
    <property type="component" value="Unassembled WGS sequence"/>
</dbReference>
<dbReference type="OrthoDB" id="3129041at2759"/>
<keyword evidence="3" id="KW-1185">Reference proteome</keyword>
<reference evidence="2 3" key="1">
    <citation type="journal article" date="2019" name="Nat. Ecol. Evol.">
        <title>Megaphylogeny resolves global patterns of mushroom evolution.</title>
        <authorList>
            <person name="Varga T."/>
            <person name="Krizsan K."/>
            <person name="Foldi C."/>
            <person name="Dima B."/>
            <person name="Sanchez-Garcia M."/>
            <person name="Sanchez-Ramirez S."/>
            <person name="Szollosi G.J."/>
            <person name="Szarkandi J.G."/>
            <person name="Papp V."/>
            <person name="Albert L."/>
            <person name="Andreopoulos W."/>
            <person name="Angelini C."/>
            <person name="Antonin V."/>
            <person name="Barry K.W."/>
            <person name="Bougher N.L."/>
            <person name="Buchanan P."/>
            <person name="Buyck B."/>
            <person name="Bense V."/>
            <person name="Catcheside P."/>
            <person name="Chovatia M."/>
            <person name="Cooper J."/>
            <person name="Damon W."/>
            <person name="Desjardin D."/>
            <person name="Finy P."/>
            <person name="Geml J."/>
            <person name="Haridas S."/>
            <person name="Hughes K."/>
            <person name="Justo A."/>
            <person name="Karasinski D."/>
            <person name="Kautmanova I."/>
            <person name="Kiss B."/>
            <person name="Kocsube S."/>
            <person name="Kotiranta H."/>
            <person name="LaButti K.M."/>
            <person name="Lechner B.E."/>
            <person name="Liimatainen K."/>
            <person name="Lipzen A."/>
            <person name="Lukacs Z."/>
            <person name="Mihaltcheva S."/>
            <person name="Morgado L.N."/>
            <person name="Niskanen T."/>
            <person name="Noordeloos M.E."/>
            <person name="Ohm R.A."/>
            <person name="Ortiz-Santana B."/>
            <person name="Ovrebo C."/>
            <person name="Racz N."/>
            <person name="Riley R."/>
            <person name="Savchenko A."/>
            <person name="Shiryaev A."/>
            <person name="Soop K."/>
            <person name="Spirin V."/>
            <person name="Szebenyi C."/>
            <person name="Tomsovsky M."/>
            <person name="Tulloss R.E."/>
            <person name="Uehling J."/>
            <person name="Grigoriev I.V."/>
            <person name="Vagvolgyi C."/>
            <person name="Papp T."/>
            <person name="Martin F.M."/>
            <person name="Miettinen O."/>
            <person name="Hibbett D.S."/>
            <person name="Nagy L.G."/>
        </authorList>
    </citation>
    <scope>NUCLEOTIDE SEQUENCE [LARGE SCALE GENOMIC DNA]</scope>
    <source>
        <strain evidence="2 3">CBS 962.96</strain>
    </source>
</reference>
<evidence type="ECO:0000256" key="1">
    <source>
        <dbReference type="SAM" id="MobiDB-lite"/>
    </source>
</evidence>
<evidence type="ECO:0000313" key="3">
    <source>
        <dbReference type="Proteomes" id="UP000297245"/>
    </source>
</evidence>
<evidence type="ECO:0000313" key="2">
    <source>
        <dbReference type="EMBL" id="THU83274.1"/>
    </source>
</evidence>
<dbReference type="AlphaFoldDB" id="A0A4S8L408"/>